<evidence type="ECO:0008006" key="5">
    <source>
        <dbReference type="Google" id="ProtNLM"/>
    </source>
</evidence>
<dbReference type="Proteomes" id="UP000011721">
    <property type="component" value="Chromosome"/>
</dbReference>
<protein>
    <recommendedName>
        <fullName evidence="5">DNA-binding protein</fullName>
    </recommendedName>
</protein>
<accession>M1P4H8</accession>
<reference evidence="4" key="1">
    <citation type="journal article" date="2013" name="Stand. Genomic Sci.">
        <title>Complete genome sequence of Desulfocapsa sulfexigens, a marine deltaproteobacterium specialized in disproportionating inorganic sulfur compounds.</title>
        <authorList>
            <person name="Finster K.W."/>
            <person name="Kjeldsen K.U."/>
            <person name="Kube M."/>
            <person name="Reinhardt R."/>
            <person name="Mussmann M."/>
            <person name="Amann R."/>
            <person name="Schreiber L."/>
        </authorList>
    </citation>
    <scope>NUCLEOTIDE SEQUENCE [LARGE SCALE GENOMIC DNA]</scope>
    <source>
        <strain evidence="4">DSM 10523 / SB164P1</strain>
    </source>
</reference>
<name>M1P4H8_DESSD</name>
<keyword evidence="2" id="KW-0732">Signal</keyword>
<dbReference type="RefSeq" id="WP_015404079.1">
    <property type="nucleotide sequence ID" value="NC_020304.1"/>
</dbReference>
<evidence type="ECO:0000256" key="1">
    <source>
        <dbReference type="SAM" id="MobiDB-lite"/>
    </source>
</evidence>
<dbReference type="HOGENOM" id="CLU_089932_0_0_7"/>
<feature type="region of interest" description="Disordered" evidence="1">
    <location>
        <begin position="103"/>
        <end position="126"/>
    </location>
</feature>
<dbReference type="PATRIC" id="fig|1167006.5.peg.2016"/>
<dbReference type="STRING" id="1167006.UWK_01831"/>
<evidence type="ECO:0000313" key="4">
    <source>
        <dbReference type="Proteomes" id="UP000011721"/>
    </source>
</evidence>
<feature type="chain" id="PRO_5004016227" description="DNA-binding protein" evidence="2">
    <location>
        <begin position="24"/>
        <end position="268"/>
    </location>
</feature>
<feature type="signal peptide" evidence="2">
    <location>
        <begin position="1"/>
        <end position="23"/>
    </location>
</feature>
<dbReference type="EMBL" id="CP003985">
    <property type="protein sequence ID" value="AGF78388.1"/>
    <property type="molecule type" value="Genomic_DNA"/>
</dbReference>
<sequence length="268" mass="27926">MKKTLLKGLIACLFISLATFASASQNLTGKVLETMNSNGYTYMKVDIGAEQPWVAIPEAQVAVGQEVTYQPGMVMNNFASKTLNRTFDAIVFSAGLVGAASPHGSGGMGSTMQNPHGKATPQGGEDSFASAVQAEGGMPAATQAQAAGSAGSLGAIAPFSEIKVEKATGENAYSVIEVFEKTEALDGKTIRIQGKVVKFSPMIMGRNWVHLQDGSGDPASNTHDLVITTSEQVAVDDVITVEGVLAANKDFGAGYKYVAIVEEAKTVK</sequence>
<keyword evidence="4" id="KW-1185">Reference proteome</keyword>
<proteinExistence type="predicted"/>
<evidence type="ECO:0000313" key="3">
    <source>
        <dbReference type="EMBL" id="AGF78388.1"/>
    </source>
</evidence>
<dbReference type="OrthoDB" id="1118190at2"/>
<organism evidence="3 4">
    <name type="scientific">Desulfocapsa sulfexigens (strain DSM 10523 / SB164P1)</name>
    <dbReference type="NCBI Taxonomy" id="1167006"/>
    <lineage>
        <taxon>Bacteria</taxon>
        <taxon>Pseudomonadati</taxon>
        <taxon>Thermodesulfobacteriota</taxon>
        <taxon>Desulfobulbia</taxon>
        <taxon>Desulfobulbales</taxon>
        <taxon>Desulfocapsaceae</taxon>
        <taxon>Desulfocapsa</taxon>
    </lineage>
</organism>
<evidence type="ECO:0000256" key="2">
    <source>
        <dbReference type="SAM" id="SignalP"/>
    </source>
</evidence>
<dbReference type="AlphaFoldDB" id="M1P4H8"/>
<dbReference type="KEGG" id="dsf:UWK_01831"/>
<dbReference type="eggNOG" id="ENOG502ZCF6">
    <property type="taxonomic scope" value="Bacteria"/>
</dbReference>
<gene>
    <name evidence="3" type="ordered locus">UWK_01831</name>
</gene>